<protein>
    <submittedName>
        <fullName evidence="7">LuxR family two component transcriptional regulator</fullName>
    </submittedName>
</protein>
<evidence type="ECO:0000256" key="1">
    <source>
        <dbReference type="ARBA" id="ARBA00023015"/>
    </source>
</evidence>
<keyword evidence="1" id="KW-0805">Transcription regulation</keyword>
<keyword evidence="2" id="KW-0238">DNA-binding</keyword>
<dbReference type="CDD" id="cd06170">
    <property type="entry name" value="LuxR_C_like"/>
    <property type="match status" value="1"/>
</dbReference>
<dbReference type="PRINTS" id="PR00038">
    <property type="entry name" value="HTHLUXR"/>
</dbReference>
<evidence type="ECO:0000256" key="4">
    <source>
        <dbReference type="PROSITE-ProRule" id="PRU00169"/>
    </source>
</evidence>
<dbReference type="GO" id="GO:0003677">
    <property type="term" value="F:DNA binding"/>
    <property type="evidence" value="ECO:0007669"/>
    <property type="project" value="UniProtKB-KW"/>
</dbReference>
<dbReference type="SUPFAM" id="SSF52172">
    <property type="entry name" value="CheY-like"/>
    <property type="match status" value="1"/>
</dbReference>
<dbReference type="PANTHER" id="PTHR44688:SF16">
    <property type="entry name" value="DNA-BINDING TRANSCRIPTIONAL ACTIVATOR DEVR_DOSR"/>
    <property type="match status" value="1"/>
</dbReference>
<dbReference type="SMART" id="SM00421">
    <property type="entry name" value="HTH_LUXR"/>
    <property type="match status" value="1"/>
</dbReference>
<feature type="modified residue" description="4-aspartylphosphate" evidence="4">
    <location>
        <position position="55"/>
    </location>
</feature>
<name>A0A397PE75_9HYPH</name>
<dbReference type="InterPro" id="IPR036388">
    <property type="entry name" value="WH-like_DNA-bd_sf"/>
</dbReference>
<dbReference type="InterPro" id="IPR011006">
    <property type="entry name" value="CheY-like_superfamily"/>
</dbReference>
<dbReference type="GO" id="GO:0006355">
    <property type="term" value="P:regulation of DNA-templated transcription"/>
    <property type="evidence" value="ECO:0007669"/>
    <property type="project" value="InterPro"/>
</dbReference>
<dbReference type="GO" id="GO:0000160">
    <property type="term" value="P:phosphorelay signal transduction system"/>
    <property type="evidence" value="ECO:0007669"/>
    <property type="project" value="InterPro"/>
</dbReference>
<dbReference type="RefSeq" id="WP_170144434.1">
    <property type="nucleotide sequence ID" value="NZ_QXDF01000002.1"/>
</dbReference>
<dbReference type="EMBL" id="QXDF01000002">
    <property type="protein sequence ID" value="RIA47800.1"/>
    <property type="molecule type" value="Genomic_DNA"/>
</dbReference>
<dbReference type="InterPro" id="IPR000792">
    <property type="entry name" value="Tscrpt_reg_LuxR_C"/>
</dbReference>
<dbReference type="AlphaFoldDB" id="A0A397PE75"/>
<evidence type="ECO:0000259" key="5">
    <source>
        <dbReference type="PROSITE" id="PS50043"/>
    </source>
</evidence>
<feature type="domain" description="Response regulatory" evidence="6">
    <location>
        <begin position="6"/>
        <end position="120"/>
    </location>
</feature>
<gene>
    <name evidence="7" type="ORF">BXY53_2368</name>
</gene>
<dbReference type="InterPro" id="IPR001789">
    <property type="entry name" value="Sig_transdc_resp-reg_receiver"/>
</dbReference>
<evidence type="ECO:0000256" key="3">
    <source>
        <dbReference type="ARBA" id="ARBA00023163"/>
    </source>
</evidence>
<dbReference type="Gene3D" id="1.10.10.10">
    <property type="entry name" value="Winged helix-like DNA-binding domain superfamily/Winged helix DNA-binding domain"/>
    <property type="match status" value="1"/>
</dbReference>
<evidence type="ECO:0000256" key="2">
    <source>
        <dbReference type="ARBA" id="ARBA00023125"/>
    </source>
</evidence>
<dbReference type="PROSITE" id="PS50110">
    <property type="entry name" value="RESPONSE_REGULATORY"/>
    <property type="match status" value="1"/>
</dbReference>
<dbReference type="SMART" id="SM00448">
    <property type="entry name" value="REC"/>
    <property type="match status" value="1"/>
</dbReference>
<keyword evidence="8" id="KW-1185">Reference proteome</keyword>
<proteinExistence type="predicted"/>
<evidence type="ECO:0000313" key="7">
    <source>
        <dbReference type="EMBL" id="RIA47800.1"/>
    </source>
</evidence>
<dbReference type="Pfam" id="PF00072">
    <property type="entry name" value="Response_reg"/>
    <property type="match status" value="1"/>
</dbReference>
<dbReference type="InterPro" id="IPR016032">
    <property type="entry name" value="Sig_transdc_resp-reg_C-effctor"/>
</dbReference>
<accession>A0A397PE75</accession>
<organism evidence="7 8">
    <name type="scientific">Dichotomicrobium thermohalophilum</name>
    <dbReference type="NCBI Taxonomy" id="933063"/>
    <lineage>
        <taxon>Bacteria</taxon>
        <taxon>Pseudomonadati</taxon>
        <taxon>Pseudomonadota</taxon>
        <taxon>Alphaproteobacteria</taxon>
        <taxon>Hyphomicrobiales</taxon>
        <taxon>Hyphomicrobiaceae</taxon>
        <taxon>Dichotomicrobium</taxon>
    </lineage>
</organism>
<evidence type="ECO:0000313" key="8">
    <source>
        <dbReference type="Proteomes" id="UP000266273"/>
    </source>
</evidence>
<dbReference type="Pfam" id="PF00196">
    <property type="entry name" value="GerE"/>
    <property type="match status" value="1"/>
</dbReference>
<dbReference type="Gene3D" id="3.40.50.2300">
    <property type="match status" value="1"/>
</dbReference>
<dbReference type="Proteomes" id="UP000266273">
    <property type="component" value="Unassembled WGS sequence"/>
</dbReference>
<dbReference type="SUPFAM" id="SSF46894">
    <property type="entry name" value="C-terminal effector domain of the bipartite response regulators"/>
    <property type="match status" value="1"/>
</dbReference>
<comment type="caution">
    <text evidence="7">The sequence shown here is derived from an EMBL/GenBank/DDBJ whole genome shotgun (WGS) entry which is preliminary data.</text>
</comment>
<keyword evidence="3" id="KW-0804">Transcription</keyword>
<sequence length="214" mass="23824">MIDQDVICVVEQSFEDREIINRSLSRAGYLVKDYEHAAAFLDELATVHADCAIVDVRLPDIEVPSFVSELGRTRPDICCIIAANSGDIPLAMEAMKAGAVDFVEKPVDAELLIQALRAAIAARPRKPKEASHPLQPSVIQRLTPRQRDVLDLLLQGYQNKMIAFELGISQRTVEVYRAKLMRRLGASSFAELVRVALEERYMGSGVSDAQHDRH</sequence>
<dbReference type="PROSITE" id="PS50043">
    <property type="entry name" value="HTH_LUXR_2"/>
    <property type="match status" value="1"/>
</dbReference>
<dbReference type="PANTHER" id="PTHR44688">
    <property type="entry name" value="DNA-BINDING TRANSCRIPTIONAL ACTIVATOR DEVR_DOSR"/>
    <property type="match status" value="1"/>
</dbReference>
<evidence type="ECO:0000259" key="6">
    <source>
        <dbReference type="PROSITE" id="PS50110"/>
    </source>
</evidence>
<feature type="domain" description="HTH luxR-type" evidence="5">
    <location>
        <begin position="135"/>
        <end position="200"/>
    </location>
</feature>
<reference evidence="7 8" key="1">
    <citation type="submission" date="2018-08" db="EMBL/GenBank/DDBJ databases">
        <title>Genomic Encyclopedia of Archaeal and Bacterial Type Strains, Phase II (KMG-II): from individual species to whole genera.</title>
        <authorList>
            <person name="Goeker M."/>
        </authorList>
    </citation>
    <scope>NUCLEOTIDE SEQUENCE [LARGE SCALE GENOMIC DNA]</scope>
    <source>
        <strain evidence="7 8">DSM 5002</strain>
    </source>
</reference>
<keyword evidence="4" id="KW-0597">Phosphoprotein</keyword>